<protein>
    <submittedName>
        <fullName evidence="2">Uncharacterized protein</fullName>
    </submittedName>
</protein>
<dbReference type="EMBL" id="UOGF01000109">
    <property type="protein sequence ID" value="VAX33486.1"/>
    <property type="molecule type" value="Genomic_DNA"/>
</dbReference>
<organism evidence="2">
    <name type="scientific">hydrothermal vent metagenome</name>
    <dbReference type="NCBI Taxonomy" id="652676"/>
    <lineage>
        <taxon>unclassified sequences</taxon>
        <taxon>metagenomes</taxon>
        <taxon>ecological metagenomes</taxon>
    </lineage>
</organism>
<proteinExistence type="predicted"/>
<reference evidence="2" key="1">
    <citation type="submission" date="2018-06" db="EMBL/GenBank/DDBJ databases">
        <authorList>
            <person name="Zhirakovskaya E."/>
        </authorList>
    </citation>
    <scope>NUCLEOTIDE SEQUENCE</scope>
</reference>
<accession>A0A3B1CS98</accession>
<sequence>MVVSIFVGVFLAALYAFCVQRWAIQPSKKGAVASQGRMLVTAFLRLITISLLFFLLSKVAALDIAVVMLVFVVGVSFSLFFLARKAMPARVKSSGLYSQKGG</sequence>
<feature type="transmembrane region" description="Helical" evidence="1">
    <location>
        <begin position="36"/>
        <end position="56"/>
    </location>
</feature>
<name>A0A3B1CS98_9ZZZZ</name>
<feature type="transmembrane region" description="Helical" evidence="1">
    <location>
        <begin position="62"/>
        <end position="83"/>
    </location>
</feature>
<gene>
    <name evidence="2" type="ORF">MNBD_NITROSPIRAE01-13</name>
</gene>
<keyword evidence="1" id="KW-0812">Transmembrane</keyword>
<feature type="transmembrane region" description="Helical" evidence="1">
    <location>
        <begin position="6"/>
        <end position="24"/>
    </location>
</feature>
<keyword evidence="1" id="KW-0472">Membrane</keyword>
<evidence type="ECO:0000256" key="1">
    <source>
        <dbReference type="SAM" id="Phobius"/>
    </source>
</evidence>
<keyword evidence="1" id="KW-1133">Transmembrane helix</keyword>
<evidence type="ECO:0000313" key="2">
    <source>
        <dbReference type="EMBL" id="VAX33486.1"/>
    </source>
</evidence>
<dbReference type="AlphaFoldDB" id="A0A3B1CS98"/>